<evidence type="ECO:0000313" key="3">
    <source>
        <dbReference type="EMBL" id="KAK9684444.1"/>
    </source>
</evidence>
<dbReference type="GO" id="GO:0016135">
    <property type="term" value="P:saponin biosynthetic process"/>
    <property type="evidence" value="ECO:0007669"/>
    <property type="project" value="UniProtKB-ARBA"/>
</dbReference>
<dbReference type="EMBL" id="JBDFQZ010000010">
    <property type="protein sequence ID" value="KAK9684444.1"/>
    <property type="molecule type" value="Genomic_DNA"/>
</dbReference>
<gene>
    <name evidence="3" type="ORF">RND81_10G210600</name>
</gene>
<dbReference type="FunFam" id="3.40.50.2000:FF:000143">
    <property type="entry name" value="UDP-glycosyltransferase 89B1"/>
    <property type="match status" value="1"/>
</dbReference>
<organism evidence="3 4">
    <name type="scientific">Saponaria officinalis</name>
    <name type="common">Common soapwort</name>
    <name type="synonym">Lychnis saponaria</name>
    <dbReference type="NCBI Taxonomy" id="3572"/>
    <lineage>
        <taxon>Eukaryota</taxon>
        <taxon>Viridiplantae</taxon>
        <taxon>Streptophyta</taxon>
        <taxon>Embryophyta</taxon>
        <taxon>Tracheophyta</taxon>
        <taxon>Spermatophyta</taxon>
        <taxon>Magnoliopsida</taxon>
        <taxon>eudicotyledons</taxon>
        <taxon>Gunneridae</taxon>
        <taxon>Pentapetalae</taxon>
        <taxon>Caryophyllales</taxon>
        <taxon>Caryophyllaceae</taxon>
        <taxon>Caryophylleae</taxon>
        <taxon>Saponaria</taxon>
    </lineage>
</organism>
<dbReference type="Pfam" id="PF00201">
    <property type="entry name" value="UDPGT"/>
    <property type="match status" value="1"/>
</dbReference>
<comment type="similarity">
    <text evidence="1">Belongs to the UDP-glycosyltransferase family.</text>
</comment>
<dbReference type="CDD" id="cd03784">
    <property type="entry name" value="GT1_Gtf-like"/>
    <property type="match status" value="1"/>
</dbReference>
<evidence type="ECO:0000256" key="2">
    <source>
        <dbReference type="ARBA" id="ARBA00022679"/>
    </source>
</evidence>
<reference evidence="3" key="1">
    <citation type="submission" date="2024-03" db="EMBL/GenBank/DDBJ databases">
        <title>WGS assembly of Saponaria officinalis var. Norfolk2.</title>
        <authorList>
            <person name="Jenkins J."/>
            <person name="Shu S."/>
            <person name="Grimwood J."/>
            <person name="Barry K."/>
            <person name="Goodstein D."/>
            <person name="Schmutz J."/>
            <person name="Leebens-Mack J."/>
            <person name="Osbourn A."/>
        </authorList>
    </citation>
    <scope>NUCLEOTIDE SEQUENCE [LARGE SCALE GENOMIC DNA]</scope>
    <source>
        <strain evidence="3">JIC</strain>
    </source>
</reference>
<dbReference type="GO" id="GO:0035251">
    <property type="term" value="F:UDP-glucosyltransferase activity"/>
    <property type="evidence" value="ECO:0007669"/>
    <property type="project" value="TreeGrafter"/>
</dbReference>
<protein>
    <submittedName>
        <fullName evidence="3">Uncharacterized protein</fullName>
    </submittedName>
</protein>
<dbReference type="Gene3D" id="3.40.50.2000">
    <property type="entry name" value="Glycogen Phosphorylase B"/>
    <property type="match status" value="2"/>
</dbReference>
<comment type="caution">
    <text evidence="3">The sequence shown here is derived from an EMBL/GenBank/DDBJ whole genome shotgun (WGS) entry which is preliminary data.</text>
</comment>
<keyword evidence="2" id="KW-0808">Transferase</keyword>
<dbReference type="AlphaFoldDB" id="A0AAW1I5E3"/>
<dbReference type="FunFam" id="3.40.50.2000:FF:000064">
    <property type="entry name" value="Glycosyltransferase"/>
    <property type="match status" value="1"/>
</dbReference>
<evidence type="ECO:0000313" key="4">
    <source>
        <dbReference type="Proteomes" id="UP001443914"/>
    </source>
</evidence>
<accession>A0AAW1I5E3</accession>
<dbReference type="GO" id="GO:0016104">
    <property type="term" value="P:triterpenoid biosynthetic process"/>
    <property type="evidence" value="ECO:0007669"/>
    <property type="project" value="UniProtKB-ARBA"/>
</dbReference>
<keyword evidence="4" id="KW-1185">Reference proteome</keyword>
<sequence length="483" mass="52615">MGTTTTTTTTTHILVIPYPAQGHMIPLLDLIHHLATTAPTTLTFTVVTTPKNLPILSPLLSSAPNVTPLVLPFPPSPGVPAGAENTKDLPPASFRQLIPALSRLEVPLGHWFESHPSPPVAIISDMFVGWTQRFAAKFGIKRVVFSPSGAMALSVIYALWRDTPKEEACQNGVVSFSNLPNCPKYPWCQVSPVYRSYVEGDADSEKIKEGFRDDMVSWGLVINTFDELERIYLDHLISALGHNRVWAVGPIIPPYGLKDRGGSSTVDPDSIMSWLDSCRDNEVVYVSFGTQALLTDDQTAAVAEALEKSGVRFVWSVRVPAVTHGSGLDADHNSVFRNGFEDCVRGRGVIIKGWAPQVSILRHRAVGTFLTHCGWNSILEGLISGVGMLAWPMGADQFTNATLLVDELKVGVRVCEGLKTVPDPCELAQIVDRSVNGDILDREKIGKLHSSCLEAVKVNGSSTKELVDFVNKLSEMETNGHMK</sequence>
<name>A0AAW1I5E3_SAPOF</name>
<dbReference type="PANTHER" id="PTHR48047:SF8">
    <property type="entry name" value="FLAVONOL 3-O-GLUCOSYLTRANSFERASE UGT89B1"/>
    <property type="match status" value="1"/>
</dbReference>
<dbReference type="SUPFAM" id="SSF53756">
    <property type="entry name" value="UDP-Glycosyltransferase/glycogen phosphorylase"/>
    <property type="match status" value="1"/>
</dbReference>
<dbReference type="PANTHER" id="PTHR48047">
    <property type="entry name" value="GLYCOSYLTRANSFERASE"/>
    <property type="match status" value="1"/>
</dbReference>
<dbReference type="InterPro" id="IPR002213">
    <property type="entry name" value="UDP_glucos_trans"/>
</dbReference>
<dbReference type="Proteomes" id="UP001443914">
    <property type="component" value="Unassembled WGS sequence"/>
</dbReference>
<proteinExistence type="inferred from homology"/>
<evidence type="ECO:0000256" key="1">
    <source>
        <dbReference type="ARBA" id="ARBA00009995"/>
    </source>
</evidence>